<proteinExistence type="predicted"/>
<reference evidence="2" key="2">
    <citation type="submission" date="2020-08" db="EMBL/GenBank/DDBJ databases">
        <authorList>
            <person name="Shumante A."/>
            <person name="Zimin A.V."/>
            <person name="Puiu D."/>
            <person name="Salzberg S.L."/>
        </authorList>
    </citation>
    <scope>NUCLEOTIDE SEQUENCE</scope>
    <source>
        <strain evidence="2">WC2-LM</strain>
        <tissue evidence="2">Liver</tissue>
    </source>
</reference>
<dbReference type="Proteomes" id="UP000335636">
    <property type="component" value="Unassembled WGS sequence"/>
</dbReference>
<protein>
    <submittedName>
        <fullName evidence="3">Uncharacterized protein</fullName>
    </submittedName>
</protein>
<evidence type="ECO:0000313" key="2">
    <source>
        <dbReference type="EMBL" id="KAF7477774.1"/>
    </source>
</evidence>
<dbReference type="Proteomes" id="UP000662637">
    <property type="component" value="Unassembled WGS sequence"/>
</dbReference>
<accession>A0A5E4AJX9</accession>
<reference evidence="3 4" key="1">
    <citation type="submission" date="2019-04" db="EMBL/GenBank/DDBJ databases">
        <authorList>
            <person name="Alioto T."/>
            <person name="Alioto T."/>
        </authorList>
    </citation>
    <scope>NUCLEOTIDE SEQUENCE [LARGE SCALE GENOMIC DNA]</scope>
</reference>
<keyword evidence="4" id="KW-1185">Reference proteome</keyword>
<gene>
    <name evidence="2" type="ORF">GHT09_011142</name>
    <name evidence="3" type="ORF">MONAX_5E047643</name>
</gene>
<dbReference type="EMBL" id="CABDUW010000069">
    <property type="protein sequence ID" value="VTJ56782.1"/>
    <property type="molecule type" value="Genomic_DNA"/>
</dbReference>
<evidence type="ECO:0000313" key="3">
    <source>
        <dbReference type="EMBL" id="VTJ56782.1"/>
    </source>
</evidence>
<name>A0A5E4AJX9_MARMO</name>
<organism evidence="3 4">
    <name type="scientific">Marmota monax</name>
    <name type="common">Woodchuck</name>
    <dbReference type="NCBI Taxonomy" id="9995"/>
    <lineage>
        <taxon>Eukaryota</taxon>
        <taxon>Metazoa</taxon>
        <taxon>Chordata</taxon>
        <taxon>Craniata</taxon>
        <taxon>Vertebrata</taxon>
        <taxon>Euteleostomi</taxon>
        <taxon>Mammalia</taxon>
        <taxon>Eutheria</taxon>
        <taxon>Euarchontoglires</taxon>
        <taxon>Glires</taxon>
        <taxon>Rodentia</taxon>
        <taxon>Sciuromorpha</taxon>
        <taxon>Sciuridae</taxon>
        <taxon>Xerinae</taxon>
        <taxon>Marmotini</taxon>
        <taxon>Marmota</taxon>
    </lineage>
</organism>
<dbReference type="AlphaFoldDB" id="A0A5E4AJX9"/>
<feature type="compositionally biased region" description="Low complexity" evidence="1">
    <location>
        <begin position="59"/>
        <end position="70"/>
    </location>
</feature>
<sequence>MMLKLWAGRNSSRTSLTPCQQKYQHLRGPSLPQCLSVIPVGSALQVLRFSVPRPPPSLPRSRNVSQLTDE</sequence>
<evidence type="ECO:0000256" key="1">
    <source>
        <dbReference type="SAM" id="MobiDB-lite"/>
    </source>
</evidence>
<dbReference type="EMBL" id="WJEC01001832">
    <property type="protein sequence ID" value="KAF7477774.1"/>
    <property type="molecule type" value="Genomic_DNA"/>
</dbReference>
<feature type="region of interest" description="Disordered" evidence="1">
    <location>
        <begin position="51"/>
        <end position="70"/>
    </location>
</feature>
<evidence type="ECO:0000313" key="4">
    <source>
        <dbReference type="Proteomes" id="UP000335636"/>
    </source>
</evidence>